<reference evidence="1 2" key="1">
    <citation type="submission" date="2019-03" db="EMBL/GenBank/DDBJ databases">
        <title>Genomic Encyclopedia of Type Strains, Phase IV (KMG-IV): sequencing the most valuable type-strain genomes for metagenomic binning, comparative biology and taxonomic classification.</title>
        <authorList>
            <person name="Goeker M."/>
        </authorList>
    </citation>
    <scope>NUCLEOTIDE SEQUENCE [LARGE SCALE GENOMIC DNA]</scope>
    <source>
        <strain evidence="1 2">DSM 45361</strain>
    </source>
</reference>
<dbReference type="Proteomes" id="UP000295444">
    <property type="component" value="Unassembled WGS sequence"/>
</dbReference>
<evidence type="ECO:0000313" key="1">
    <source>
        <dbReference type="EMBL" id="TDP96037.1"/>
    </source>
</evidence>
<organism evidence="1 2">
    <name type="scientific">Labedaea rhizosphaerae</name>
    <dbReference type="NCBI Taxonomy" id="598644"/>
    <lineage>
        <taxon>Bacteria</taxon>
        <taxon>Bacillati</taxon>
        <taxon>Actinomycetota</taxon>
        <taxon>Actinomycetes</taxon>
        <taxon>Pseudonocardiales</taxon>
        <taxon>Pseudonocardiaceae</taxon>
        <taxon>Labedaea</taxon>
    </lineage>
</organism>
<dbReference type="PANTHER" id="PTHR33361:SF2">
    <property type="entry name" value="DUF885 DOMAIN-CONTAINING PROTEIN"/>
    <property type="match status" value="1"/>
</dbReference>
<dbReference type="AlphaFoldDB" id="A0A4R6S9K8"/>
<evidence type="ECO:0000313" key="2">
    <source>
        <dbReference type="Proteomes" id="UP000295444"/>
    </source>
</evidence>
<dbReference type="InterPro" id="IPR010281">
    <property type="entry name" value="DUF885"/>
</dbReference>
<keyword evidence="2" id="KW-1185">Reference proteome</keyword>
<dbReference type="OrthoDB" id="9760040at2"/>
<dbReference type="Pfam" id="PF05960">
    <property type="entry name" value="DUF885"/>
    <property type="match status" value="1"/>
</dbReference>
<name>A0A4R6S9K8_LABRH</name>
<dbReference type="EMBL" id="SNXZ01000004">
    <property type="protein sequence ID" value="TDP96037.1"/>
    <property type="molecule type" value="Genomic_DNA"/>
</dbReference>
<comment type="caution">
    <text evidence="1">The sequence shown here is derived from an EMBL/GenBank/DDBJ whole genome shotgun (WGS) entry which is preliminary data.</text>
</comment>
<protein>
    <submittedName>
        <fullName evidence="1">Uncharacterized protein (DUF885 family)</fullName>
    </submittedName>
</protein>
<gene>
    <name evidence="1" type="ORF">EV186_10417</name>
</gene>
<sequence>MPEDQHSDRTIHALSDEFVGHYAALDPLTATAVGLPGHDAEMTDFSPEALEQRAELGRAALARITAATPADDGERVAQAVFAERIGLELEIYDSGWAHADMNVIGSPVHHVRQIFDLMPTETADDWAVIAGRMSAVSDAVDGVIESMRYAAARGKVVALRQVTKVAEQCDVWSGASDEKAFFAALADQANTEDEALRKKLTAAAGDASAAFARFASFLRDELAAKAPEKDAVGEERYRMWSRQFLGSRLDLQEAYEWGWAEFSRIETEMKQVADRIKSGATLKEAAAALDADPRYRVTGKAGLEQWMQQLSDAALADLRGTHFDLPDELMKLECLVAPPGGGVGAYYTGPNDDFSRPGRMWWSVEPGREDFSTWREVSTVYHEGVPGHHLQIATAVYERERLNDFQRMLCWVSGHGEGWALYAERLMRELGYLEDDANLFGMLDAHLFRAGRVIVDLGMHLELEIPRGTGFHEGERWTPELGLEFMLNRTITDPAQVTDEIDRYLGWPGQAPAYKLGERLWLQAREEARARHGAAFDLKTFHQQALALGSMGLDTLREQLARL</sequence>
<dbReference type="RefSeq" id="WP_133851444.1">
    <property type="nucleotide sequence ID" value="NZ_SNXZ01000004.1"/>
</dbReference>
<dbReference type="PANTHER" id="PTHR33361">
    <property type="entry name" value="GLR0591 PROTEIN"/>
    <property type="match status" value="1"/>
</dbReference>
<proteinExistence type="predicted"/>
<accession>A0A4R6S9K8</accession>